<evidence type="ECO:0000313" key="2">
    <source>
        <dbReference type="Proteomes" id="UP000828390"/>
    </source>
</evidence>
<name>A0A9D4MKS7_DREPO</name>
<reference evidence="1" key="1">
    <citation type="journal article" date="2019" name="bioRxiv">
        <title>The Genome of the Zebra Mussel, Dreissena polymorpha: A Resource for Invasive Species Research.</title>
        <authorList>
            <person name="McCartney M.A."/>
            <person name="Auch B."/>
            <person name="Kono T."/>
            <person name="Mallez S."/>
            <person name="Zhang Y."/>
            <person name="Obille A."/>
            <person name="Becker A."/>
            <person name="Abrahante J.E."/>
            <person name="Garbe J."/>
            <person name="Badalamenti J.P."/>
            <person name="Herman A."/>
            <person name="Mangelson H."/>
            <person name="Liachko I."/>
            <person name="Sullivan S."/>
            <person name="Sone E.D."/>
            <person name="Koren S."/>
            <person name="Silverstein K.A.T."/>
            <person name="Beckman K.B."/>
            <person name="Gohl D.M."/>
        </authorList>
    </citation>
    <scope>NUCLEOTIDE SEQUENCE</scope>
    <source>
        <strain evidence="1">Duluth1</strain>
        <tissue evidence="1">Whole animal</tissue>
    </source>
</reference>
<protein>
    <submittedName>
        <fullName evidence="1">Uncharacterized protein</fullName>
    </submittedName>
</protein>
<dbReference type="Proteomes" id="UP000828390">
    <property type="component" value="Unassembled WGS sequence"/>
</dbReference>
<sequence>MRNSTTATRPSPFLTTKNSFKYMLDMGSTNIFHFKVQAEGLYICRVQLHNQQYSYVSRMIKVVCKCDILYIRQYSGVRCM</sequence>
<dbReference type="AlphaFoldDB" id="A0A9D4MKS7"/>
<gene>
    <name evidence="1" type="ORF">DPMN_001825</name>
</gene>
<evidence type="ECO:0000313" key="1">
    <source>
        <dbReference type="EMBL" id="KAH3877945.1"/>
    </source>
</evidence>
<organism evidence="1 2">
    <name type="scientific">Dreissena polymorpha</name>
    <name type="common">Zebra mussel</name>
    <name type="synonym">Mytilus polymorpha</name>
    <dbReference type="NCBI Taxonomy" id="45954"/>
    <lineage>
        <taxon>Eukaryota</taxon>
        <taxon>Metazoa</taxon>
        <taxon>Spiralia</taxon>
        <taxon>Lophotrochozoa</taxon>
        <taxon>Mollusca</taxon>
        <taxon>Bivalvia</taxon>
        <taxon>Autobranchia</taxon>
        <taxon>Heteroconchia</taxon>
        <taxon>Euheterodonta</taxon>
        <taxon>Imparidentia</taxon>
        <taxon>Neoheterodontei</taxon>
        <taxon>Myida</taxon>
        <taxon>Dreissenoidea</taxon>
        <taxon>Dreissenidae</taxon>
        <taxon>Dreissena</taxon>
    </lineage>
</organism>
<reference evidence="1" key="2">
    <citation type="submission" date="2020-11" db="EMBL/GenBank/DDBJ databases">
        <authorList>
            <person name="McCartney M.A."/>
            <person name="Auch B."/>
            <person name="Kono T."/>
            <person name="Mallez S."/>
            <person name="Becker A."/>
            <person name="Gohl D.M."/>
            <person name="Silverstein K.A.T."/>
            <person name="Koren S."/>
            <person name="Bechman K.B."/>
            <person name="Herman A."/>
            <person name="Abrahante J.E."/>
            <person name="Garbe J."/>
        </authorList>
    </citation>
    <scope>NUCLEOTIDE SEQUENCE</scope>
    <source>
        <strain evidence="1">Duluth1</strain>
        <tissue evidence="1">Whole animal</tissue>
    </source>
</reference>
<comment type="caution">
    <text evidence="1">The sequence shown here is derived from an EMBL/GenBank/DDBJ whole genome shotgun (WGS) entry which is preliminary data.</text>
</comment>
<accession>A0A9D4MKS7</accession>
<keyword evidence="2" id="KW-1185">Reference proteome</keyword>
<proteinExistence type="predicted"/>
<dbReference type="EMBL" id="JAIWYP010000001">
    <property type="protein sequence ID" value="KAH3877945.1"/>
    <property type="molecule type" value="Genomic_DNA"/>
</dbReference>